<keyword evidence="3" id="KW-1185">Reference proteome</keyword>
<dbReference type="PATRIC" id="fig|1245471.3.peg.3557"/>
<keyword evidence="1" id="KW-1133">Transmembrane helix</keyword>
<feature type="transmembrane region" description="Helical" evidence="1">
    <location>
        <begin position="12"/>
        <end position="33"/>
    </location>
</feature>
<feature type="transmembrane region" description="Helical" evidence="1">
    <location>
        <begin position="39"/>
        <end position="62"/>
    </location>
</feature>
<evidence type="ECO:0000313" key="2">
    <source>
        <dbReference type="EMBL" id="BAN49248.1"/>
    </source>
</evidence>
<keyword evidence="1" id="KW-0812">Transmembrane</keyword>
<evidence type="ECO:0000256" key="1">
    <source>
        <dbReference type="SAM" id="Phobius"/>
    </source>
</evidence>
<dbReference type="AlphaFoldDB" id="S6AT27"/>
<dbReference type="HOGENOM" id="CLU_1516666_0_0_6"/>
<feature type="transmembrane region" description="Helical" evidence="1">
    <location>
        <begin position="102"/>
        <end position="121"/>
    </location>
</feature>
<sequence length="177" mass="19776">METNQLRTAMLSLIYPAVYGAGLVWLVSGLLQFDSPWSIAAWMKALIALWILIFFAVSYIITSVTPTERYGISPFLLDLAEIVCVFLCFVFLGYVTPGRENLSSVFAVLAAVPLLQSLWNVAVRRQAIWGVSLALSVICISAAYVVHEFAWFIFVAVAGIYGLLIYYVQLKRHKTGW</sequence>
<accession>S6AT27</accession>
<name>S6AT27_METRE</name>
<gene>
    <name evidence="2" type="ORF">PCA10_35160</name>
</gene>
<dbReference type="Proteomes" id="UP000015503">
    <property type="component" value="Chromosome"/>
</dbReference>
<reference evidence="2 3" key="1">
    <citation type="journal article" date="2013" name="Genome Announc.">
        <title>Complete Genome Sequence of the Carbazole Degrader Pseudomonas resinovorans Strain CA10 (NBRC 106553).</title>
        <authorList>
            <person name="Shintani M."/>
            <person name="Hosoyama A."/>
            <person name="Ohji S."/>
            <person name="Tsuchikane K."/>
            <person name="Takarada H."/>
            <person name="Yamazoe A."/>
            <person name="Fujita N."/>
            <person name="Nojiri H."/>
        </authorList>
    </citation>
    <scope>NUCLEOTIDE SEQUENCE [LARGE SCALE GENOMIC DNA]</scope>
    <source>
        <strain evidence="2 3">NBRC 106553</strain>
    </source>
</reference>
<feature type="transmembrane region" description="Helical" evidence="1">
    <location>
        <begin position="128"/>
        <end position="145"/>
    </location>
</feature>
<dbReference type="OrthoDB" id="9911705at2"/>
<keyword evidence="1" id="KW-0472">Membrane</keyword>
<dbReference type="EMBL" id="AP013068">
    <property type="protein sequence ID" value="BAN49248.1"/>
    <property type="molecule type" value="Genomic_DNA"/>
</dbReference>
<evidence type="ECO:0000313" key="3">
    <source>
        <dbReference type="Proteomes" id="UP000015503"/>
    </source>
</evidence>
<dbReference type="RefSeq" id="WP_016493392.1">
    <property type="nucleotide sequence ID" value="NC_021499.1"/>
</dbReference>
<dbReference type="KEGG" id="pre:PCA10_35160"/>
<feature type="transmembrane region" description="Helical" evidence="1">
    <location>
        <begin position="74"/>
        <end position="96"/>
    </location>
</feature>
<dbReference type="STRING" id="1245471.PCA10_35160"/>
<protein>
    <submittedName>
        <fullName evidence="2">Uncharacterized protein</fullName>
    </submittedName>
</protein>
<feature type="transmembrane region" description="Helical" evidence="1">
    <location>
        <begin position="151"/>
        <end position="168"/>
    </location>
</feature>
<organism evidence="2 3">
    <name type="scientific">Metapseudomonas resinovorans NBRC 106553</name>
    <dbReference type="NCBI Taxonomy" id="1245471"/>
    <lineage>
        <taxon>Bacteria</taxon>
        <taxon>Pseudomonadati</taxon>
        <taxon>Pseudomonadota</taxon>
        <taxon>Gammaproteobacteria</taxon>
        <taxon>Pseudomonadales</taxon>
        <taxon>Pseudomonadaceae</taxon>
        <taxon>Metapseudomonas</taxon>
    </lineage>
</organism>
<proteinExistence type="predicted"/>